<dbReference type="EMBL" id="DF974909">
    <property type="protein sequence ID" value="GAU50900.1"/>
    <property type="molecule type" value="Genomic_DNA"/>
</dbReference>
<sequence length="215" mass="23718">MEKSSKEMFLVKNQKKMQNSAAEILTSSKISRSISKLFPPSLELGNQKNESVQLPALLLKRPEPPPDLKPTLLKSPTSSLFSQNHMPLTSDMSLHSPPRPPENNSSLIPSSLPPPKPPDLFISQSPPLTPPSSPLLKPPDGVLTLSPPPKPPEKIFFSFPASLRPPPEPPDLDSPSEIFPRPPLTPPRPPPKPPDEETPPPHYRRHHLYSSTVSR</sequence>
<feature type="region of interest" description="Disordered" evidence="1">
    <location>
        <begin position="55"/>
        <end position="215"/>
    </location>
</feature>
<protein>
    <submittedName>
        <fullName evidence="2">Uncharacterized protein</fullName>
    </submittedName>
</protein>
<dbReference type="AlphaFoldDB" id="A0A2Z6PHY8"/>
<gene>
    <name evidence="2" type="ORF">TSUD_238680</name>
</gene>
<feature type="compositionally biased region" description="Polar residues" evidence="1">
    <location>
        <begin position="74"/>
        <end position="93"/>
    </location>
</feature>
<reference evidence="3" key="1">
    <citation type="journal article" date="2017" name="Front. Plant Sci.">
        <title>Climate Clever Clovers: New Paradigm to Reduce the Environmental Footprint of Ruminants by Breeding Low Methanogenic Forages Utilizing Haplotype Variation.</title>
        <authorList>
            <person name="Kaur P."/>
            <person name="Appels R."/>
            <person name="Bayer P.E."/>
            <person name="Keeble-Gagnere G."/>
            <person name="Wang J."/>
            <person name="Hirakawa H."/>
            <person name="Shirasawa K."/>
            <person name="Vercoe P."/>
            <person name="Stefanova K."/>
            <person name="Durmic Z."/>
            <person name="Nichols P."/>
            <person name="Revell C."/>
            <person name="Isobe S.N."/>
            <person name="Edwards D."/>
            <person name="Erskine W."/>
        </authorList>
    </citation>
    <scope>NUCLEOTIDE SEQUENCE [LARGE SCALE GENOMIC DNA]</scope>
    <source>
        <strain evidence="3">cv. Daliak</strain>
    </source>
</reference>
<evidence type="ECO:0000313" key="3">
    <source>
        <dbReference type="Proteomes" id="UP000242715"/>
    </source>
</evidence>
<organism evidence="2 3">
    <name type="scientific">Trifolium subterraneum</name>
    <name type="common">Subterranean clover</name>
    <dbReference type="NCBI Taxonomy" id="3900"/>
    <lineage>
        <taxon>Eukaryota</taxon>
        <taxon>Viridiplantae</taxon>
        <taxon>Streptophyta</taxon>
        <taxon>Embryophyta</taxon>
        <taxon>Tracheophyta</taxon>
        <taxon>Spermatophyta</taxon>
        <taxon>Magnoliopsida</taxon>
        <taxon>eudicotyledons</taxon>
        <taxon>Gunneridae</taxon>
        <taxon>Pentapetalae</taxon>
        <taxon>rosids</taxon>
        <taxon>fabids</taxon>
        <taxon>Fabales</taxon>
        <taxon>Fabaceae</taxon>
        <taxon>Papilionoideae</taxon>
        <taxon>50 kb inversion clade</taxon>
        <taxon>NPAAA clade</taxon>
        <taxon>Hologalegina</taxon>
        <taxon>IRL clade</taxon>
        <taxon>Trifolieae</taxon>
        <taxon>Trifolium</taxon>
    </lineage>
</organism>
<feature type="compositionally biased region" description="Pro residues" evidence="1">
    <location>
        <begin position="180"/>
        <end position="192"/>
    </location>
</feature>
<keyword evidence="3" id="KW-1185">Reference proteome</keyword>
<feature type="compositionally biased region" description="Pro residues" evidence="1">
    <location>
        <begin position="127"/>
        <end position="137"/>
    </location>
</feature>
<dbReference type="Proteomes" id="UP000242715">
    <property type="component" value="Unassembled WGS sequence"/>
</dbReference>
<proteinExistence type="predicted"/>
<dbReference type="PRINTS" id="PR01217">
    <property type="entry name" value="PRICHEXTENSN"/>
</dbReference>
<name>A0A2Z6PHY8_TRISU</name>
<evidence type="ECO:0000256" key="1">
    <source>
        <dbReference type="SAM" id="MobiDB-lite"/>
    </source>
</evidence>
<evidence type="ECO:0000313" key="2">
    <source>
        <dbReference type="EMBL" id="GAU50900.1"/>
    </source>
</evidence>
<accession>A0A2Z6PHY8</accession>